<dbReference type="AlphaFoldDB" id="A0A0P7H6K8"/>
<name>A0A0P7H6K8_9EURY</name>
<keyword evidence="3" id="KW-0966">Cell projection</keyword>
<organism evidence="3 4">
    <name type="scientific">Halolamina pelagica</name>
    <dbReference type="NCBI Taxonomy" id="699431"/>
    <lineage>
        <taxon>Archaea</taxon>
        <taxon>Methanobacteriati</taxon>
        <taxon>Methanobacteriota</taxon>
        <taxon>Stenosarchaea group</taxon>
        <taxon>Halobacteria</taxon>
        <taxon>Halobacteriales</taxon>
        <taxon>Haloferacaceae</taxon>
    </lineage>
</organism>
<protein>
    <submittedName>
        <fullName evidence="3">Putative archaeal flagellar protein D/E</fullName>
    </submittedName>
</protein>
<feature type="region of interest" description="Disordered" evidence="1">
    <location>
        <begin position="125"/>
        <end position="145"/>
    </location>
</feature>
<sequence length="145" mass="15614">MADVSGTRPFLEGPLDVENSETLLQWINYLGTTFGTAGALCSLRYYEQLSWISADARREVEQHLQGLSLEETHSKKYDEPGHPSGPLSSLAGTPFGAHAKSLAFISTLAGDDIQGDMLRARLAKHQVDGDLTGPTEESDEPAPSA</sequence>
<keyword evidence="3" id="KW-0969">Cilium</keyword>
<evidence type="ECO:0000313" key="3">
    <source>
        <dbReference type="EMBL" id="KPN29015.1"/>
    </source>
</evidence>
<gene>
    <name evidence="3" type="ORF">SY89_03249</name>
</gene>
<dbReference type="OrthoDB" id="308199at2157"/>
<dbReference type="STRING" id="699431.SY89_03249"/>
<accession>A0A0P7H6K8</accession>
<keyword evidence="4" id="KW-1185">Reference proteome</keyword>
<evidence type="ECO:0000256" key="1">
    <source>
        <dbReference type="SAM" id="MobiDB-lite"/>
    </source>
</evidence>
<dbReference type="Pfam" id="PF04659">
    <property type="entry name" value="Arch_fla_DE"/>
    <property type="match status" value="1"/>
</dbReference>
<feature type="compositionally biased region" description="Basic and acidic residues" evidence="1">
    <location>
        <begin position="70"/>
        <end position="81"/>
    </location>
</feature>
<dbReference type="GO" id="GO:0097588">
    <property type="term" value="P:archaeal or bacterial-type flagellum-dependent cell motility"/>
    <property type="evidence" value="ECO:0007669"/>
    <property type="project" value="InterPro"/>
</dbReference>
<dbReference type="RefSeq" id="WP_054584822.1">
    <property type="nucleotide sequence ID" value="NZ_LGUC01000002.1"/>
</dbReference>
<reference evidence="4" key="1">
    <citation type="submission" date="2013-11" db="EMBL/GenBank/DDBJ databases">
        <authorList>
            <person name="Hoang H.T."/>
            <person name="Killian M.L."/>
            <person name="Madson D.M."/>
            <person name="Arruda P.H.E."/>
            <person name="Sun D."/>
            <person name="Schwartz K.J."/>
            <person name="Yoon K."/>
        </authorList>
    </citation>
    <scope>NUCLEOTIDE SEQUENCE [LARGE SCALE GENOMIC DNA]</scope>
    <source>
        <strain evidence="4">CDK2</strain>
    </source>
</reference>
<feature type="domain" description="Archaeal flagella protein FlaD/E" evidence="2">
    <location>
        <begin position="16"/>
        <end position="110"/>
    </location>
</feature>
<evidence type="ECO:0000259" key="2">
    <source>
        <dbReference type="Pfam" id="PF04659"/>
    </source>
</evidence>
<evidence type="ECO:0000313" key="4">
    <source>
        <dbReference type="Proteomes" id="UP000050535"/>
    </source>
</evidence>
<dbReference type="EMBL" id="LGUC01000002">
    <property type="protein sequence ID" value="KPN29015.1"/>
    <property type="molecule type" value="Genomic_DNA"/>
</dbReference>
<keyword evidence="3" id="KW-0282">Flagellum</keyword>
<dbReference type="InterPro" id="IPR006752">
    <property type="entry name" value="Arch_fla_DE"/>
</dbReference>
<proteinExistence type="predicted"/>
<dbReference type="Proteomes" id="UP000050535">
    <property type="component" value="Unassembled WGS sequence"/>
</dbReference>
<comment type="caution">
    <text evidence="3">The sequence shown here is derived from an EMBL/GenBank/DDBJ whole genome shotgun (WGS) entry which is preliminary data.</text>
</comment>
<feature type="compositionally biased region" description="Acidic residues" evidence="1">
    <location>
        <begin position="136"/>
        <end position="145"/>
    </location>
</feature>
<feature type="region of interest" description="Disordered" evidence="1">
    <location>
        <begin position="65"/>
        <end position="92"/>
    </location>
</feature>